<keyword evidence="6" id="KW-0411">Iron-sulfur</keyword>
<evidence type="ECO:0000256" key="2">
    <source>
        <dbReference type="ARBA" id="ARBA00022485"/>
    </source>
</evidence>
<keyword evidence="3" id="KW-0949">S-adenosyl-L-methionine</keyword>
<organism evidence="8 9">
    <name type="scientific">Candidatus Dehalogenimonas loeffleri</name>
    <dbReference type="NCBI Taxonomy" id="3127115"/>
    <lineage>
        <taxon>Bacteria</taxon>
        <taxon>Bacillati</taxon>
        <taxon>Chloroflexota</taxon>
        <taxon>Dehalococcoidia</taxon>
        <taxon>Dehalococcoidales</taxon>
        <taxon>Dehalococcoidaceae</taxon>
        <taxon>Dehalogenimonas</taxon>
    </lineage>
</organism>
<dbReference type="RefSeq" id="WP_338738443.1">
    <property type="nucleotide sequence ID" value="NZ_CP146612.1"/>
</dbReference>
<proteinExistence type="predicted"/>
<dbReference type="InterPro" id="IPR058240">
    <property type="entry name" value="rSAM_sf"/>
</dbReference>
<dbReference type="Pfam" id="PF04055">
    <property type="entry name" value="Radical_SAM"/>
    <property type="match status" value="1"/>
</dbReference>
<dbReference type="PANTHER" id="PTHR30352">
    <property type="entry name" value="PYRUVATE FORMATE-LYASE-ACTIVATING ENZYME"/>
    <property type="match status" value="1"/>
</dbReference>
<dbReference type="InterPro" id="IPR007197">
    <property type="entry name" value="rSAM"/>
</dbReference>
<keyword evidence="2" id="KW-0004">4Fe-4S</keyword>
<evidence type="ECO:0000259" key="7">
    <source>
        <dbReference type="PROSITE" id="PS51918"/>
    </source>
</evidence>
<protein>
    <submittedName>
        <fullName evidence="8">Radical SAM protein</fullName>
    </submittedName>
</protein>
<dbReference type="Proteomes" id="UP001375370">
    <property type="component" value="Chromosome"/>
</dbReference>
<dbReference type="SUPFAM" id="SSF102114">
    <property type="entry name" value="Radical SAM enzymes"/>
    <property type="match status" value="1"/>
</dbReference>
<dbReference type="PROSITE" id="PS51918">
    <property type="entry name" value="RADICAL_SAM"/>
    <property type="match status" value="1"/>
</dbReference>
<dbReference type="SFLD" id="SFLDS00029">
    <property type="entry name" value="Radical_SAM"/>
    <property type="match status" value="1"/>
</dbReference>
<dbReference type="CDD" id="cd01335">
    <property type="entry name" value="Radical_SAM"/>
    <property type="match status" value="1"/>
</dbReference>
<gene>
    <name evidence="8" type="ORF">V8247_02510</name>
</gene>
<keyword evidence="5" id="KW-0408">Iron</keyword>
<evidence type="ECO:0000256" key="4">
    <source>
        <dbReference type="ARBA" id="ARBA00022723"/>
    </source>
</evidence>
<keyword evidence="9" id="KW-1185">Reference proteome</keyword>
<dbReference type="InterPro" id="IPR034457">
    <property type="entry name" value="Organic_radical-activating"/>
</dbReference>
<dbReference type="PANTHER" id="PTHR30352:SF13">
    <property type="entry name" value="GLYCYL-RADICAL ENZYME ACTIVATING ENZYME YJJW-RELATED"/>
    <property type="match status" value="1"/>
</dbReference>
<reference evidence="8 9" key="1">
    <citation type="submission" date="2024-03" db="EMBL/GenBank/DDBJ databases">
        <title>A Dehalogenimonas Isolated from Estuarine Sediments Dihaloeliminates Chlorinated Alkanes.</title>
        <authorList>
            <person name="Yang Y."/>
            <person name="Wang H."/>
        </authorList>
    </citation>
    <scope>NUCLEOTIDE SEQUENCE [LARGE SCALE GENOMIC DNA]</scope>
    <source>
        <strain evidence="8 9">W</strain>
    </source>
</reference>
<evidence type="ECO:0000256" key="5">
    <source>
        <dbReference type="ARBA" id="ARBA00023004"/>
    </source>
</evidence>
<evidence type="ECO:0000313" key="8">
    <source>
        <dbReference type="EMBL" id="WWX25862.1"/>
    </source>
</evidence>
<feature type="domain" description="Radical SAM core" evidence="7">
    <location>
        <begin position="41"/>
        <end position="270"/>
    </location>
</feature>
<dbReference type="Gene3D" id="3.20.20.70">
    <property type="entry name" value="Aldolase class I"/>
    <property type="match status" value="1"/>
</dbReference>
<dbReference type="InterPro" id="IPR013785">
    <property type="entry name" value="Aldolase_TIM"/>
</dbReference>
<comment type="cofactor">
    <cofactor evidence="1">
        <name>[4Fe-4S] cluster</name>
        <dbReference type="ChEBI" id="CHEBI:49883"/>
    </cofactor>
</comment>
<evidence type="ECO:0000256" key="6">
    <source>
        <dbReference type="ARBA" id="ARBA00023014"/>
    </source>
</evidence>
<sequence length="280" mass="31333">MNDKLIGCENTMAGFGLPGVTQIDKSVGVTPRTTNIYHVTYSPEAHQMVLFFWGCNLACRGCYRQKNIYSLMLKEYIGAANEEPGDITASPTKFLEFDEVIKLFEGREIKHVVMEGAEAALDPLYPEIARTLHEKFGTHNILLTNALQLPGDLSHTDSVEIALKSIDDDLHIAYTGKSNKKILENFKKLHASGMKLIVESVYIPGLVGIEETEQMAEFVAGVDRTIPYIVLPYIRTGCNPWRRPTPADMEKVAAAARKYLDNVFCVQGDEQPIYETIKLF</sequence>
<evidence type="ECO:0000256" key="1">
    <source>
        <dbReference type="ARBA" id="ARBA00001966"/>
    </source>
</evidence>
<evidence type="ECO:0000256" key="3">
    <source>
        <dbReference type="ARBA" id="ARBA00022691"/>
    </source>
</evidence>
<accession>A0ABZ2J8E1</accession>
<dbReference type="EMBL" id="CP146612">
    <property type="protein sequence ID" value="WWX25862.1"/>
    <property type="molecule type" value="Genomic_DNA"/>
</dbReference>
<keyword evidence="4" id="KW-0479">Metal-binding</keyword>
<name>A0ABZ2J8E1_9CHLR</name>
<evidence type="ECO:0000313" key="9">
    <source>
        <dbReference type="Proteomes" id="UP001375370"/>
    </source>
</evidence>